<name>A0A1T3CCV0_9HYPO</name>
<dbReference type="Gene3D" id="3.40.50.720">
    <property type="entry name" value="NAD(P)-binding Rossmann-like Domain"/>
    <property type="match status" value="1"/>
</dbReference>
<dbReference type="Proteomes" id="UP000191004">
    <property type="component" value="Unassembled WGS sequence"/>
</dbReference>
<dbReference type="InterPro" id="IPR008030">
    <property type="entry name" value="NmrA-like"/>
</dbReference>
<dbReference type="Pfam" id="PF05368">
    <property type="entry name" value="NmrA"/>
    <property type="match status" value="1"/>
</dbReference>
<dbReference type="PANTHER" id="PTHR47706">
    <property type="entry name" value="NMRA-LIKE FAMILY PROTEIN"/>
    <property type="match status" value="1"/>
</dbReference>
<dbReference type="PANTHER" id="PTHR47706:SF9">
    <property type="entry name" value="NMRA-LIKE DOMAIN-CONTAINING PROTEIN-RELATED"/>
    <property type="match status" value="1"/>
</dbReference>
<evidence type="ECO:0000313" key="5">
    <source>
        <dbReference type="Proteomes" id="UP000191004"/>
    </source>
</evidence>
<proteinExistence type="predicted"/>
<dbReference type="GO" id="GO:0016491">
    <property type="term" value="F:oxidoreductase activity"/>
    <property type="evidence" value="ECO:0007669"/>
    <property type="project" value="UniProtKB-KW"/>
</dbReference>
<keyword evidence="1" id="KW-0521">NADP</keyword>
<dbReference type="CDD" id="cd05259">
    <property type="entry name" value="PCBER_SDR_a"/>
    <property type="match status" value="1"/>
</dbReference>
<evidence type="ECO:0000256" key="1">
    <source>
        <dbReference type="ARBA" id="ARBA00022857"/>
    </source>
</evidence>
<dbReference type="InterPro" id="IPR036291">
    <property type="entry name" value="NAD(P)-bd_dom_sf"/>
</dbReference>
<sequence length="312" mass="34077">MSSTIETVIVLGGSGNLGTLVVSALVNAGFKVSAAVRQSSAATYPESVTVHKTDYSKHALVSIFQGQDAVVSCIPRTQVADQKTVVDACVTAGVKRFLPSEYGGDTTLPDIEKRISFTAGKKEFGEYLVGKESEGLTWTRVFTGPFFDWMLTQSARQFKLDMGVMGWDLESFKVTIFDSGDQEFSCTNIKTVAEAIASVLKHKNATKNQNVYVSSFPRLTQNKVLAALEGLSGRKFEVTQASTEDLAAKGEARIKRGEWLQGYIETVSASCYAPWGYNTFGDRAEKWNAILELPTEDLDDTLTRVLRMSGTV</sequence>
<evidence type="ECO:0000313" key="4">
    <source>
        <dbReference type="EMBL" id="OPB38937.1"/>
    </source>
</evidence>
<dbReference type="InterPro" id="IPR051609">
    <property type="entry name" value="NmrA/Isoflavone_reductase-like"/>
</dbReference>
<reference evidence="4 5" key="1">
    <citation type="submission" date="2016-04" db="EMBL/GenBank/DDBJ databases">
        <title>Multiple horizontal gene transfer events from other fungi enriched the ability of the initially mycotrophic fungus Trichoderma (Ascomycota) to feed on dead plant biomass.</title>
        <authorList>
            <person name="Atanasova L."/>
            <person name="Chenthamara K."/>
            <person name="Zhang J."/>
            <person name="Grujic M."/>
            <person name="Henrissat B."/>
            <person name="Kuo A."/>
            <person name="Aertz A."/>
            <person name="Salamov A."/>
            <person name="Lipzen A."/>
            <person name="Labutti K."/>
            <person name="Barry K."/>
            <person name="Miao Y."/>
            <person name="Rahimi M.J."/>
            <person name="Shen Q."/>
            <person name="Grigoriev I.V."/>
            <person name="Kubicek C.P."/>
            <person name="Druzhinina I.S."/>
        </authorList>
    </citation>
    <scope>NUCLEOTIDE SEQUENCE [LARGE SCALE GENOMIC DNA]</scope>
    <source>
        <strain evidence="4 5">NJAU 4742</strain>
    </source>
</reference>
<evidence type="ECO:0000259" key="3">
    <source>
        <dbReference type="Pfam" id="PF05368"/>
    </source>
</evidence>
<keyword evidence="2" id="KW-0560">Oxidoreductase</keyword>
<comment type="caution">
    <text evidence="4">The sequence shown here is derived from an EMBL/GenBank/DDBJ whole genome shotgun (WGS) entry which is preliminary data.</text>
</comment>
<dbReference type="InterPro" id="IPR045312">
    <property type="entry name" value="PCBER-like"/>
</dbReference>
<organism evidence="4 5">
    <name type="scientific">Trichoderma guizhouense</name>
    <dbReference type="NCBI Taxonomy" id="1491466"/>
    <lineage>
        <taxon>Eukaryota</taxon>
        <taxon>Fungi</taxon>
        <taxon>Dikarya</taxon>
        <taxon>Ascomycota</taxon>
        <taxon>Pezizomycotina</taxon>
        <taxon>Sordariomycetes</taxon>
        <taxon>Hypocreomycetidae</taxon>
        <taxon>Hypocreales</taxon>
        <taxon>Hypocreaceae</taxon>
        <taxon>Trichoderma</taxon>
    </lineage>
</organism>
<dbReference type="Gene3D" id="3.90.25.10">
    <property type="entry name" value="UDP-galactose 4-epimerase, domain 1"/>
    <property type="match status" value="1"/>
</dbReference>
<dbReference type="OrthoDB" id="9984533at2759"/>
<accession>A0A1T3CCV0</accession>
<dbReference type="EMBL" id="LVVK01000020">
    <property type="protein sequence ID" value="OPB38937.1"/>
    <property type="molecule type" value="Genomic_DNA"/>
</dbReference>
<keyword evidence="5" id="KW-1185">Reference proteome</keyword>
<dbReference type="AlphaFoldDB" id="A0A1T3CCV0"/>
<dbReference type="SUPFAM" id="SSF51735">
    <property type="entry name" value="NAD(P)-binding Rossmann-fold domains"/>
    <property type="match status" value="1"/>
</dbReference>
<feature type="domain" description="NmrA-like" evidence="3">
    <location>
        <begin position="6"/>
        <end position="246"/>
    </location>
</feature>
<evidence type="ECO:0000256" key="2">
    <source>
        <dbReference type="ARBA" id="ARBA00023002"/>
    </source>
</evidence>
<gene>
    <name evidence="4" type="ORF">A0O28_0020430</name>
</gene>
<protein>
    <submittedName>
        <fullName evidence="4">NmrA-like family protein</fullName>
    </submittedName>
</protein>